<dbReference type="Pfam" id="PF08241">
    <property type="entry name" value="Methyltransf_11"/>
    <property type="match status" value="1"/>
</dbReference>
<keyword evidence="5" id="KW-1185">Reference proteome</keyword>
<gene>
    <name evidence="4" type="ordered locus">ECH_0725</name>
</gene>
<dbReference type="GO" id="GO:0008757">
    <property type="term" value="F:S-adenosylmethionine-dependent methyltransferase activity"/>
    <property type="evidence" value="ECO:0007669"/>
    <property type="project" value="InterPro"/>
</dbReference>
<feature type="domain" description="Methyltransferase type 11" evidence="3">
    <location>
        <begin position="50"/>
        <end position="139"/>
    </location>
</feature>
<keyword evidence="2" id="KW-0808">Transferase</keyword>
<dbReference type="AlphaFoldDB" id="Q2GGA5"/>
<evidence type="ECO:0000256" key="1">
    <source>
        <dbReference type="ARBA" id="ARBA00022603"/>
    </source>
</evidence>
<dbReference type="Proteomes" id="UP000008320">
    <property type="component" value="Chromosome"/>
</dbReference>
<accession>Q2GGA5</accession>
<reference evidence="4 5" key="1">
    <citation type="journal article" date="2006" name="PLoS Genet.">
        <title>Comparative genomics of emerging human ehrlichiosis agents.</title>
        <authorList>
            <person name="Dunning Hotopp J.C."/>
            <person name="Lin M."/>
            <person name="Madupu R."/>
            <person name="Crabtree J."/>
            <person name="Angiuoli S.V."/>
            <person name="Eisen J.A."/>
            <person name="Seshadri R."/>
            <person name="Ren Q."/>
            <person name="Wu M."/>
            <person name="Utterback T.R."/>
            <person name="Smith S."/>
            <person name="Lewis M."/>
            <person name="Khouri H."/>
            <person name="Zhang C."/>
            <person name="Niu H."/>
            <person name="Lin Q."/>
            <person name="Ohashi N."/>
            <person name="Zhi N."/>
            <person name="Nelson W."/>
            <person name="Brinkac L.M."/>
            <person name="Dodson R.J."/>
            <person name="Rosovitz M.J."/>
            <person name="Sundaram J."/>
            <person name="Daugherty S.C."/>
            <person name="Davidsen T."/>
            <person name="Durkin A.S."/>
            <person name="Gwinn M."/>
            <person name="Haft D.H."/>
            <person name="Selengut J.D."/>
            <person name="Sullivan S.A."/>
            <person name="Zafar N."/>
            <person name="Zhou L."/>
            <person name="Benahmed F."/>
            <person name="Forberger H."/>
            <person name="Halpin R."/>
            <person name="Mulligan S."/>
            <person name="Robinson J."/>
            <person name="White O."/>
            <person name="Rikihisa Y."/>
            <person name="Tettelin H."/>
        </authorList>
    </citation>
    <scope>NUCLEOTIDE SEQUENCE [LARGE SCALE GENOMIC DNA]</scope>
    <source>
        <strain evidence="5">ATCC CRL-10679 / Arkansas</strain>
    </source>
</reference>
<organism evidence="4 5">
    <name type="scientific">Ehrlichia chaffeensis (strain ATCC CRL-10679 / Arkansas)</name>
    <dbReference type="NCBI Taxonomy" id="205920"/>
    <lineage>
        <taxon>Bacteria</taxon>
        <taxon>Pseudomonadati</taxon>
        <taxon>Pseudomonadota</taxon>
        <taxon>Alphaproteobacteria</taxon>
        <taxon>Rickettsiales</taxon>
        <taxon>Anaplasmataceae</taxon>
        <taxon>Ehrlichia</taxon>
    </lineage>
</organism>
<dbReference type="InterPro" id="IPR050602">
    <property type="entry name" value="Malonyl-ACP_OMT"/>
</dbReference>
<dbReference type="RefSeq" id="WP_011452779.1">
    <property type="nucleotide sequence ID" value="NC_007799.1"/>
</dbReference>
<dbReference type="OrthoDB" id="9793723at2"/>
<evidence type="ECO:0000256" key="2">
    <source>
        <dbReference type="ARBA" id="ARBA00022679"/>
    </source>
</evidence>
<keyword evidence="1" id="KW-0489">Methyltransferase</keyword>
<dbReference type="eggNOG" id="COG2226">
    <property type="taxonomic scope" value="Bacteria"/>
</dbReference>
<dbReference type="EMBL" id="CP000236">
    <property type="protein sequence ID" value="ABD44684.1"/>
    <property type="molecule type" value="Genomic_DNA"/>
</dbReference>
<evidence type="ECO:0000259" key="3">
    <source>
        <dbReference type="Pfam" id="PF08241"/>
    </source>
</evidence>
<evidence type="ECO:0000313" key="5">
    <source>
        <dbReference type="Proteomes" id="UP000008320"/>
    </source>
</evidence>
<dbReference type="GO" id="GO:0032259">
    <property type="term" value="P:methylation"/>
    <property type="evidence" value="ECO:0007669"/>
    <property type="project" value="UniProtKB-KW"/>
</dbReference>
<proteinExistence type="predicted"/>
<sequence length="264" mass="30113">MLIFDRALVRFYRDRLSCNKDNDFIFSAISDILLDKIALFSVATGLALNLGVRTNSFVENLLHKKLISSKEQVVQCDLSYCVLYNVNGGYKIVADEEALPFRNNVFDLVISNVSLHNVNNLFSVLLNIYNIIKSKGVFLAALFGSKTLYELKHSIIRAEMDFGIAPRVLPFINVQDIISLLQKIRYSDIVVDVNTIVVKYSDIYTLFRDLKNMGEGNVLRVRNKYPLTRTVITKIFENYKQYFSVDKISIPATFEIITLKGSKV</sequence>
<dbReference type="KEGG" id="ech:ECH_0725"/>
<dbReference type="SUPFAM" id="SSF53335">
    <property type="entry name" value="S-adenosyl-L-methionine-dependent methyltransferases"/>
    <property type="match status" value="1"/>
</dbReference>
<protein>
    <recommendedName>
        <fullName evidence="3">Methyltransferase type 11 domain-containing protein</fullName>
    </recommendedName>
</protein>
<dbReference type="Gene3D" id="3.40.50.150">
    <property type="entry name" value="Vaccinia Virus protein VP39"/>
    <property type="match status" value="1"/>
</dbReference>
<dbReference type="STRING" id="205920.ECH_0725"/>
<evidence type="ECO:0000313" key="4">
    <source>
        <dbReference type="EMBL" id="ABD44684.1"/>
    </source>
</evidence>
<dbReference type="InterPro" id="IPR013216">
    <property type="entry name" value="Methyltransf_11"/>
</dbReference>
<dbReference type="HOGENOM" id="CLU_046586_0_3_5"/>
<name>Q2GGA5_EHRCR</name>
<dbReference type="PANTHER" id="PTHR13090:SF1">
    <property type="entry name" value="ARGININE-HYDROXYLASE NDUFAF5, MITOCHONDRIAL"/>
    <property type="match status" value="1"/>
</dbReference>
<dbReference type="PANTHER" id="PTHR13090">
    <property type="entry name" value="ARGININE-HYDROXYLASE NDUFAF5, MITOCHONDRIAL"/>
    <property type="match status" value="1"/>
</dbReference>
<dbReference type="InterPro" id="IPR029063">
    <property type="entry name" value="SAM-dependent_MTases_sf"/>
</dbReference>